<evidence type="ECO:0000313" key="2">
    <source>
        <dbReference type="Proteomes" id="UP000550260"/>
    </source>
</evidence>
<dbReference type="Proteomes" id="UP000550260">
    <property type="component" value="Unassembled WGS sequence"/>
</dbReference>
<organism evidence="1 2">
    <name type="scientific">Amycolatopsis echigonensis</name>
    <dbReference type="NCBI Taxonomy" id="2576905"/>
    <lineage>
        <taxon>Bacteria</taxon>
        <taxon>Bacillati</taxon>
        <taxon>Actinomycetota</taxon>
        <taxon>Actinomycetes</taxon>
        <taxon>Pseudonocardiales</taxon>
        <taxon>Pseudonocardiaceae</taxon>
        <taxon>Amycolatopsis</taxon>
    </lineage>
</organism>
<reference evidence="1 2" key="1">
    <citation type="submission" date="2020-08" db="EMBL/GenBank/DDBJ databases">
        <title>Amycolatopsis echigonensis JCM 21831.</title>
        <authorList>
            <person name="Tedsree N."/>
            <person name="Kuncharoen N."/>
            <person name="Likhitwitayawuid K."/>
            <person name="Tanasupawat S."/>
        </authorList>
    </citation>
    <scope>NUCLEOTIDE SEQUENCE [LARGE SCALE GENOMIC DNA]</scope>
    <source>
        <strain evidence="1 2">JCM 21831</strain>
    </source>
</reference>
<protein>
    <recommendedName>
        <fullName evidence="3">HNH endonuclease</fullName>
    </recommendedName>
</protein>
<gene>
    <name evidence="1" type="ORF">H5411_05400</name>
</gene>
<name>A0A8E2B076_9PSEU</name>
<proteinExistence type="predicted"/>
<evidence type="ECO:0000313" key="1">
    <source>
        <dbReference type="EMBL" id="MBB2498570.1"/>
    </source>
</evidence>
<dbReference type="AlphaFoldDB" id="A0A8E2B076"/>
<dbReference type="RefSeq" id="WP_183123115.1">
    <property type="nucleotide sequence ID" value="NZ_JACJHR010000005.1"/>
</dbReference>
<comment type="caution">
    <text evidence="1">The sequence shown here is derived from an EMBL/GenBank/DDBJ whole genome shotgun (WGS) entry which is preliminary data.</text>
</comment>
<evidence type="ECO:0008006" key="3">
    <source>
        <dbReference type="Google" id="ProtNLM"/>
    </source>
</evidence>
<dbReference type="EMBL" id="JACJHR010000005">
    <property type="protein sequence ID" value="MBB2498570.1"/>
    <property type="molecule type" value="Genomic_DNA"/>
</dbReference>
<accession>A0A8E2B076</accession>
<sequence length="410" mass="44226">MFARDDNGDELNAEFSVVADGERLSLVMESAGGRGAGPQPRNNQYNSALELLLARLRDRQAVVVSGVVASTRAARLPEEERSIVRVPINLADERDIEQVRKQITRASGKVGLKDGTAKEGNNQKRIELRLEVPGYGPDDAERLEAELAAPHSAGALPRAEELLRGLTGETISTPTGKENRILKVGDGAVLVGTDRSPEGQPVPLDDIQHGLDVLASRGTLQVSVEELGHRSTFVGAVLANLPHVSRDPSSATLTLDSSGAEPDATDVHYGELDVQAQVKVRTEQGRLRRLLANGRESAPCALCGDEFPVQFLVAAHVKKRAACTDAERRKLRDIAMLACSFGCDVLYEAGWVTVDETGCIRTVELDGLPAGSLTLRMHQLAGRRCGAYREASEPYFAWHRTTTFLGKLAG</sequence>